<dbReference type="InterPro" id="IPR024079">
    <property type="entry name" value="MetalloPept_cat_dom_sf"/>
</dbReference>
<evidence type="ECO:0000256" key="5">
    <source>
        <dbReference type="ARBA" id="ARBA00022833"/>
    </source>
</evidence>
<evidence type="ECO:0000256" key="3">
    <source>
        <dbReference type="ARBA" id="ARBA00022723"/>
    </source>
</evidence>
<dbReference type="RefSeq" id="WP_311577338.1">
    <property type="nucleotide sequence ID" value="NZ_JAVRIF010000001.1"/>
</dbReference>
<comment type="similarity">
    <text evidence="1 7">Belongs to the peptidase M3 family.</text>
</comment>
<dbReference type="InterPro" id="IPR024077">
    <property type="entry name" value="Neurolysin/TOP_dom2"/>
</dbReference>
<dbReference type="Pfam" id="PF01432">
    <property type="entry name" value="Peptidase_M3"/>
    <property type="match status" value="1"/>
</dbReference>
<dbReference type="Gene3D" id="3.40.390.10">
    <property type="entry name" value="Collagenase (Catalytic Domain)"/>
    <property type="match status" value="1"/>
</dbReference>
<comment type="cofactor">
    <cofactor evidence="7">
        <name>Zn(2+)</name>
        <dbReference type="ChEBI" id="CHEBI:29105"/>
    </cofactor>
    <text evidence="7">Binds 1 zinc ion.</text>
</comment>
<dbReference type="PANTHER" id="PTHR43660:SF1">
    <property type="entry name" value="DIPEPTIDYL CARBOXYPEPTIDASE"/>
    <property type="match status" value="1"/>
</dbReference>
<dbReference type="CDD" id="cd06456">
    <property type="entry name" value="M3A_DCP"/>
    <property type="match status" value="1"/>
</dbReference>
<protein>
    <submittedName>
        <fullName evidence="10">M3 family metallopeptidase</fullName>
        <ecNumber evidence="10">3.4.24.-</ecNumber>
    </submittedName>
</protein>
<evidence type="ECO:0000256" key="7">
    <source>
        <dbReference type="RuleBase" id="RU003435"/>
    </source>
</evidence>
<comment type="caution">
    <text evidence="10">The sequence shown here is derived from an EMBL/GenBank/DDBJ whole genome shotgun (WGS) entry which is preliminary data.</text>
</comment>
<keyword evidence="8" id="KW-0732">Signal</keyword>
<gene>
    <name evidence="10" type="ORF">RM573_03660</name>
</gene>
<proteinExistence type="inferred from homology"/>
<evidence type="ECO:0000256" key="4">
    <source>
        <dbReference type="ARBA" id="ARBA00022801"/>
    </source>
</evidence>
<evidence type="ECO:0000313" key="10">
    <source>
        <dbReference type="EMBL" id="MDT0602677.1"/>
    </source>
</evidence>
<dbReference type="Gene3D" id="1.10.1370.10">
    <property type="entry name" value="Neurolysin, domain 3"/>
    <property type="match status" value="1"/>
</dbReference>
<dbReference type="Proteomes" id="UP001266357">
    <property type="component" value="Unassembled WGS sequence"/>
</dbReference>
<sequence length="734" mass="82975">MRFTILSRKLLLSVSSAAMLGIAATPAIADDHGKTMANAKNKVAAMKEKGAAVINNSILQTWQGPYDGVPAWDKINVADFPGAFQAVMERVKSEINVIRDNPAPATFENFTLPMELAGSVADEVFSIWGVHSSNLSNEEVRKIQGEWMPKVSAFFNELTLDPKLLEKTKTVYDNRKTANLNAQQLRLVERNYEQLVRNGALLKGEEKEKLIALNTELAKAFNEFSNKVLADEETYIYLTDKADLAGLPESFISSIKGAAQAQGKKGWALKNTRSVMQPFLQNSTRRDLREKVYNAYINRGDNGDANDTNATIAKILKLRAERAKVLGFKTHAHYRMADTMAKEPEAAMDLMMKVWPAAIGRVKEEVADMQKVADAEGANITIAPWDYRFYAEKVRKAKYDLDEAEIKPYFKLDNMVNAMFDAAGKLYGMSFKENTGDVPVFDPEVRTFEVKRGDKVIGLFYLDNFAREGKRSGAWMTTYRSQHDLGGKNRYVLASNNNNFVKGGKGQPTLISLDDASTLFHEFGHALHYLNYDITYPGLGGTPRDFVEYPSQVNENWLLTRYILDNYAKHAETGEPMPQALVDKINKSKTFNEGFATVEYLSSAIVDMMLHNREEPVTDPDAFERETLNKINMPKEIVMRHRLPHFNHLFSSDSYSAGYYSYLWSETMDADTWAAFEEAGNVWDKETAERFRSVILATGNETDRKEAYRKFRGRDPEVKYILKKRGFPVPNESK</sequence>
<dbReference type="PANTHER" id="PTHR43660">
    <property type="entry name" value="DIPEPTIDYL CARBOXYPEPTIDASE"/>
    <property type="match status" value="1"/>
</dbReference>
<feature type="domain" description="Peptidase M3A/M3B catalytic" evidence="9">
    <location>
        <begin position="280"/>
        <end position="726"/>
    </location>
</feature>
<evidence type="ECO:0000313" key="11">
    <source>
        <dbReference type="Proteomes" id="UP001266357"/>
    </source>
</evidence>
<evidence type="ECO:0000256" key="2">
    <source>
        <dbReference type="ARBA" id="ARBA00022670"/>
    </source>
</evidence>
<name>A0ABU2ZXM5_9GAMM</name>
<accession>A0ABU2ZXM5</accession>
<dbReference type="SUPFAM" id="SSF55486">
    <property type="entry name" value="Metalloproteases ('zincins'), catalytic domain"/>
    <property type="match status" value="1"/>
</dbReference>
<keyword evidence="3 7" id="KW-0479">Metal-binding</keyword>
<dbReference type="InterPro" id="IPR045090">
    <property type="entry name" value="Pept_M3A_M3B"/>
</dbReference>
<keyword evidence="6 7" id="KW-0482">Metalloprotease</keyword>
<keyword evidence="11" id="KW-1185">Reference proteome</keyword>
<keyword evidence="2 7" id="KW-0645">Protease</keyword>
<feature type="chain" id="PRO_5045450477" evidence="8">
    <location>
        <begin position="30"/>
        <end position="734"/>
    </location>
</feature>
<evidence type="ECO:0000256" key="8">
    <source>
        <dbReference type="SAM" id="SignalP"/>
    </source>
</evidence>
<dbReference type="EC" id="3.4.24.-" evidence="10"/>
<feature type="signal peptide" evidence="8">
    <location>
        <begin position="1"/>
        <end position="29"/>
    </location>
</feature>
<evidence type="ECO:0000259" key="9">
    <source>
        <dbReference type="Pfam" id="PF01432"/>
    </source>
</evidence>
<organism evidence="10 11">
    <name type="scientific">Thalassotalea castellviae</name>
    <dbReference type="NCBI Taxonomy" id="3075612"/>
    <lineage>
        <taxon>Bacteria</taxon>
        <taxon>Pseudomonadati</taxon>
        <taxon>Pseudomonadota</taxon>
        <taxon>Gammaproteobacteria</taxon>
        <taxon>Alteromonadales</taxon>
        <taxon>Colwelliaceae</taxon>
        <taxon>Thalassotalea</taxon>
    </lineage>
</organism>
<dbReference type="GO" id="GO:0016787">
    <property type="term" value="F:hydrolase activity"/>
    <property type="evidence" value="ECO:0007669"/>
    <property type="project" value="UniProtKB-KW"/>
</dbReference>
<dbReference type="InterPro" id="IPR001567">
    <property type="entry name" value="Pept_M3A_M3B_dom"/>
</dbReference>
<dbReference type="EMBL" id="JAVRIF010000001">
    <property type="protein sequence ID" value="MDT0602677.1"/>
    <property type="molecule type" value="Genomic_DNA"/>
</dbReference>
<reference evidence="10 11" key="1">
    <citation type="submission" date="2023-09" db="EMBL/GenBank/DDBJ databases">
        <authorList>
            <person name="Rey-Velasco X."/>
        </authorList>
    </citation>
    <scope>NUCLEOTIDE SEQUENCE [LARGE SCALE GENOMIC DNA]</scope>
    <source>
        <strain evidence="10 11">W431</strain>
    </source>
</reference>
<evidence type="ECO:0000256" key="6">
    <source>
        <dbReference type="ARBA" id="ARBA00023049"/>
    </source>
</evidence>
<evidence type="ECO:0000256" key="1">
    <source>
        <dbReference type="ARBA" id="ARBA00006040"/>
    </source>
</evidence>
<keyword evidence="4 7" id="KW-0378">Hydrolase</keyword>
<keyword evidence="5 7" id="KW-0862">Zinc</keyword>
<dbReference type="InterPro" id="IPR034005">
    <property type="entry name" value="M3A_DCP"/>
</dbReference>